<reference evidence="2" key="1">
    <citation type="submission" date="2018-03" db="EMBL/GenBank/DDBJ databases">
        <authorList>
            <person name="Guldener U."/>
        </authorList>
    </citation>
    <scope>NUCLEOTIDE SEQUENCE</scope>
</reference>
<dbReference type="Proteomes" id="UP001187734">
    <property type="component" value="Unassembled WGS sequence"/>
</dbReference>
<proteinExistence type="predicted"/>
<organism evidence="2 3">
    <name type="scientific">Fusarium torulosum</name>
    <dbReference type="NCBI Taxonomy" id="33205"/>
    <lineage>
        <taxon>Eukaryota</taxon>
        <taxon>Fungi</taxon>
        <taxon>Dikarya</taxon>
        <taxon>Ascomycota</taxon>
        <taxon>Pezizomycotina</taxon>
        <taxon>Sordariomycetes</taxon>
        <taxon>Hypocreomycetidae</taxon>
        <taxon>Hypocreales</taxon>
        <taxon>Nectriaceae</taxon>
        <taxon>Fusarium</taxon>
    </lineage>
</organism>
<evidence type="ECO:0000313" key="2">
    <source>
        <dbReference type="EMBL" id="SPJ70628.1"/>
    </source>
</evidence>
<dbReference type="InterPro" id="IPR045518">
    <property type="entry name" value="2EXR"/>
</dbReference>
<protein>
    <recommendedName>
        <fullName evidence="1">2EXR domain-containing protein</fullName>
    </recommendedName>
</protein>
<comment type="caution">
    <text evidence="2">The sequence shown here is derived from an EMBL/GenBank/DDBJ whole genome shotgun (WGS) entry which is preliminary data.</text>
</comment>
<dbReference type="EMBL" id="ONZP01000016">
    <property type="protein sequence ID" value="SPJ70628.1"/>
    <property type="molecule type" value="Genomic_DNA"/>
</dbReference>
<gene>
    <name evidence="2" type="ORF">FTOL_00356</name>
</gene>
<feature type="domain" description="2EXR" evidence="1">
    <location>
        <begin position="2"/>
        <end position="116"/>
    </location>
</feature>
<evidence type="ECO:0000259" key="1">
    <source>
        <dbReference type="Pfam" id="PF20150"/>
    </source>
</evidence>
<dbReference type="Pfam" id="PF20150">
    <property type="entry name" value="2EXR"/>
    <property type="match status" value="1"/>
</dbReference>
<name>A0AAE8LYC6_9HYPO</name>
<evidence type="ECO:0000313" key="3">
    <source>
        <dbReference type="Proteomes" id="UP001187734"/>
    </source>
</evidence>
<keyword evidence="3" id="KW-1185">Reference proteome</keyword>
<accession>A0AAE8LYC6</accession>
<sequence length="259" mass="30395">MFTLFMDLAPELRLEIWQHALPKVDLPGLAIYKKGCWQPRFLTPSDWDYDDDDPDNIRFEFRYDFLPVSFNIPLAFVNREARGVALSWAQRSGIETQYNKSQPHFQRRMNHEIDTLYIPMDRMEDFEAEPLDRQSEEDMIYRMVGVVPYIRHFAISEDLFCSGETFPDSLDWFNNIETIYVVVGQQPDEHGRWEIVDRGGRPIIWDVERGFEMGDGETILNDDLCQRIMADRNGLGESLRSNHSQGWPLVIRLVTVAKK</sequence>
<dbReference type="AlphaFoldDB" id="A0AAE8LYC6"/>